<dbReference type="SUPFAM" id="SSF46955">
    <property type="entry name" value="Putative DNA-binding domain"/>
    <property type="match status" value="1"/>
</dbReference>
<reference evidence="2 3" key="1">
    <citation type="submission" date="2015-11" db="EMBL/GenBank/DDBJ databases">
        <title>The genome of Candidatus Endoriftia persephone in Ridgeia piscesae and population structure of the North Eastern Pacific vestimentiferan symbionts.</title>
        <authorList>
            <person name="Perez M."/>
            <person name="Juniper K.S."/>
        </authorList>
    </citation>
    <scope>NUCLEOTIDE SEQUENCE [LARGE SCALE GENOMIC DNA]</scope>
    <source>
        <strain evidence="2">Ind10</strain>
    </source>
</reference>
<dbReference type="Gene3D" id="3.30.56.50">
    <property type="entry name" value="Putative DNA-binding domain, N-terminal subdomain of bacterial translation initiation factor IF2"/>
    <property type="match status" value="1"/>
</dbReference>
<protein>
    <recommendedName>
        <fullName evidence="1">Translation initiation factor IF-2 N-terminal domain-containing protein</fullName>
    </recommendedName>
</protein>
<gene>
    <name evidence="2" type="ORF">Ga0076813_10362</name>
</gene>
<organism evidence="2 3">
    <name type="scientific">endosymbiont of Ridgeia piscesae</name>
    <dbReference type="NCBI Taxonomy" id="54398"/>
    <lineage>
        <taxon>Bacteria</taxon>
        <taxon>Pseudomonadati</taxon>
        <taxon>Pseudomonadota</taxon>
        <taxon>Gammaproteobacteria</taxon>
        <taxon>sulfur-oxidizing symbionts</taxon>
    </lineage>
</organism>
<comment type="caution">
    <text evidence="2">The sequence shown here is derived from an EMBL/GenBank/DDBJ whole genome shotgun (WGS) entry which is preliminary data.</text>
</comment>
<accession>A0A0T5Z233</accession>
<dbReference type="EMBL" id="LMXI01000658">
    <property type="protein sequence ID" value="KRT56845.1"/>
    <property type="molecule type" value="Genomic_DNA"/>
</dbReference>
<dbReference type="InterPro" id="IPR009061">
    <property type="entry name" value="DNA-bd_dom_put_sf"/>
</dbReference>
<proteinExistence type="predicted"/>
<dbReference type="Proteomes" id="UP000051276">
    <property type="component" value="Unassembled WGS sequence"/>
</dbReference>
<feature type="domain" description="Translation initiation factor IF-2 N-terminal" evidence="1">
    <location>
        <begin position="1"/>
        <end position="43"/>
    </location>
</feature>
<dbReference type="InterPro" id="IPR006847">
    <property type="entry name" value="IF2_N"/>
</dbReference>
<evidence type="ECO:0000259" key="1">
    <source>
        <dbReference type="Pfam" id="PF04760"/>
    </source>
</evidence>
<dbReference type="Pfam" id="PF04760">
    <property type="entry name" value="IF2_N"/>
    <property type="match status" value="1"/>
</dbReference>
<dbReference type="AlphaFoldDB" id="A0A0T5Z233"/>
<sequence length="45" mass="4734">MSEVTVAQLAKVVGIPADRLLGQLVDAGIQAKGLDDPISDEEKSR</sequence>
<feature type="non-terminal residue" evidence="2">
    <location>
        <position position="45"/>
    </location>
</feature>
<name>A0A0T5Z233_9GAMM</name>
<evidence type="ECO:0000313" key="3">
    <source>
        <dbReference type="Proteomes" id="UP000051276"/>
    </source>
</evidence>
<evidence type="ECO:0000313" key="2">
    <source>
        <dbReference type="EMBL" id="KRT56845.1"/>
    </source>
</evidence>
<dbReference type="RefSeq" id="WP_411572151.1">
    <property type="nucleotide sequence ID" value="NZ_KQ556919.1"/>
</dbReference>